<name>A0ABW8JFI0_9GAMM</name>
<feature type="signal peptide" evidence="1">
    <location>
        <begin position="1"/>
        <end position="34"/>
    </location>
</feature>
<gene>
    <name evidence="2" type="ORF">ISP15_02765</name>
</gene>
<dbReference type="EMBL" id="JADIKJ010000002">
    <property type="protein sequence ID" value="MFK2899244.1"/>
    <property type="molecule type" value="Genomic_DNA"/>
</dbReference>
<protein>
    <submittedName>
        <fullName evidence="2">Uncharacterized protein</fullName>
    </submittedName>
</protein>
<evidence type="ECO:0000313" key="2">
    <source>
        <dbReference type="EMBL" id="MFK2899244.1"/>
    </source>
</evidence>
<organism evidence="2 3">
    <name type="scientific">Dyella jejuensis</name>
    <dbReference type="NCBI Taxonomy" id="1432009"/>
    <lineage>
        <taxon>Bacteria</taxon>
        <taxon>Pseudomonadati</taxon>
        <taxon>Pseudomonadota</taxon>
        <taxon>Gammaproteobacteria</taxon>
        <taxon>Lysobacterales</taxon>
        <taxon>Rhodanobacteraceae</taxon>
        <taxon>Dyella</taxon>
    </lineage>
</organism>
<reference evidence="2 3" key="1">
    <citation type="submission" date="2020-10" db="EMBL/GenBank/DDBJ databases">
        <title>Phylogeny of dyella-like bacteria.</title>
        <authorList>
            <person name="Fu J."/>
        </authorList>
    </citation>
    <scope>NUCLEOTIDE SEQUENCE [LARGE SCALE GENOMIC DNA]</scope>
    <source>
        <strain evidence="2 3">JP1</strain>
    </source>
</reference>
<proteinExistence type="predicted"/>
<keyword evidence="1" id="KW-0732">Signal</keyword>
<evidence type="ECO:0000313" key="3">
    <source>
        <dbReference type="Proteomes" id="UP001620461"/>
    </source>
</evidence>
<comment type="caution">
    <text evidence="2">The sequence shown here is derived from an EMBL/GenBank/DDBJ whole genome shotgun (WGS) entry which is preliminary data.</text>
</comment>
<keyword evidence="3" id="KW-1185">Reference proteome</keyword>
<feature type="chain" id="PRO_5047307076" evidence="1">
    <location>
        <begin position="35"/>
        <end position="187"/>
    </location>
</feature>
<dbReference type="RefSeq" id="WP_404544833.1">
    <property type="nucleotide sequence ID" value="NZ_JADIKJ010000002.1"/>
</dbReference>
<sequence>MITTQSSCIRRYLSLMAWMMVLLGCAFLPRNSHAQSITTCQMVERAVYSQPLTSKPANITVNYDDLGACPGLTSLLNPENGVYDNATQPVIGTSCADNEANLVPQPVTRYFTWSDGSSSVFQGSFSPVYIAAGLQVTFTGTMVSGTFAGSPAVMTLTFPNLNVLACQLGGAGVSQIYGYGTLEIITL</sequence>
<dbReference type="Proteomes" id="UP001620461">
    <property type="component" value="Unassembled WGS sequence"/>
</dbReference>
<evidence type="ECO:0000256" key="1">
    <source>
        <dbReference type="SAM" id="SignalP"/>
    </source>
</evidence>
<accession>A0ABW8JFI0</accession>